<dbReference type="InterPro" id="IPR016082">
    <property type="entry name" value="Ribosomal_uL30_ferredoxin-like"/>
</dbReference>
<dbReference type="PANTHER" id="PTHR15892:SF2">
    <property type="entry name" value="LARGE RIBOSOMAL SUBUNIT PROTEIN UL30M"/>
    <property type="match status" value="1"/>
</dbReference>
<proteinExistence type="inferred from homology"/>
<evidence type="ECO:0000256" key="2">
    <source>
        <dbReference type="ARBA" id="ARBA00011838"/>
    </source>
</evidence>
<comment type="subunit">
    <text evidence="2">Part of the 50S ribosomal subunit.</text>
</comment>
<organism evidence="7 8">
    <name type="scientific">Candidatus Phytoplasma asiaticum</name>
    <dbReference type="NCBI Taxonomy" id="2763338"/>
    <lineage>
        <taxon>Bacteria</taxon>
        <taxon>Bacillati</taxon>
        <taxon>Mycoplasmatota</taxon>
        <taxon>Mollicutes</taxon>
        <taxon>Acholeplasmatales</taxon>
        <taxon>Acholeplasmataceae</taxon>
        <taxon>Candidatus Phytoplasma</taxon>
        <taxon>16SrII (Peanut WB group)</taxon>
    </lineage>
</organism>
<name>A0AAX3B9W0_9MOLU</name>
<sequence>MNNIQIKLCRSLIGRNPKQIKTAHALGLKKINQIVIKEENAVLNGMLNIIKHLISINKNF</sequence>
<dbReference type="Gene3D" id="3.30.1390.20">
    <property type="entry name" value="Ribosomal protein L30, ferredoxin-like fold domain"/>
    <property type="match status" value="1"/>
</dbReference>
<dbReference type="SUPFAM" id="SSF55129">
    <property type="entry name" value="Ribosomal protein L30p/L7e"/>
    <property type="match status" value="1"/>
</dbReference>
<dbReference type="EMBL" id="CP097206">
    <property type="protein sequence ID" value="UQV27375.1"/>
    <property type="molecule type" value="Genomic_DNA"/>
</dbReference>
<gene>
    <name evidence="7" type="primary">rpmD</name>
    <name evidence="7" type="ORF">H7686_0000945</name>
</gene>
<keyword evidence="4" id="KW-0687">Ribonucleoprotein</keyword>
<dbReference type="KEGG" id="pphy:H7686_0000945"/>
<reference evidence="7 8" key="1">
    <citation type="submission" date="2022-05" db="EMBL/GenBank/DDBJ databases">
        <title>'Parthenium hysterophorus' phyllody phytoplasma strain PR34.</title>
        <authorList>
            <person name="Kirdat K."/>
            <person name="Tiwarekar B."/>
            <person name="Yadav A."/>
        </authorList>
    </citation>
    <scope>NUCLEOTIDE SEQUENCE [LARGE SCALE GENOMIC DNA]</scope>
    <source>
        <strain evidence="7 8">PR34</strain>
    </source>
</reference>
<evidence type="ECO:0000313" key="7">
    <source>
        <dbReference type="EMBL" id="UQV27375.1"/>
    </source>
</evidence>
<dbReference type="PANTHER" id="PTHR15892">
    <property type="entry name" value="MITOCHONDRIAL RIBOSOMAL PROTEIN L30"/>
    <property type="match status" value="1"/>
</dbReference>
<dbReference type="NCBIfam" id="TIGR01308">
    <property type="entry name" value="rpmD_bact"/>
    <property type="match status" value="1"/>
</dbReference>
<dbReference type="AlphaFoldDB" id="A0AAX3B9W0"/>
<dbReference type="RefSeq" id="WP_193621891.1">
    <property type="nucleotide sequence ID" value="NZ_JACRYS020000007.1"/>
</dbReference>
<keyword evidence="3 7" id="KW-0689">Ribosomal protein</keyword>
<keyword evidence="8" id="KW-1185">Reference proteome</keyword>
<dbReference type="Pfam" id="PF00327">
    <property type="entry name" value="Ribosomal_L30"/>
    <property type="match status" value="1"/>
</dbReference>
<accession>A0AAX3B9W0</accession>
<evidence type="ECO:0000256" key="3">
    <source>
        <dbReference type="ARBA" id="ARBA00022980"/>
    </source>
</evidence>
<dbReference type="InterPro" id="IPR005996">
    <property type="entry name" value="Ribosomal_uL30_bac-type"/>
</dbReference>
<protein>
    <recommendedName>
        <fullName evidence="5">50S ribosomal protein L30</fullName>
    </recommendedName>
</protein>
<dbReference type="Proteomes" id="UP000769022">
    <property type="component" value="Chromosome"/>
</dbReference>
<evidence type="ECO:0000256" key="5">
    <source>
        <dbReference type="ARBA" id="ARBA00035492"/>
    </source>
</evidence>
<dbReference type="InterPro" id="IPR036919">
    <property type="entry name" value="Ribo_uL30_ferredoxin-like_sf"/>
</dbReference>
<dbReference type="GO" id="GO:0003735">
    <property type="term" value="F:structural constituent of ribosome"/>
    <property type="evidence" value="ECO:0007669"/>
    <property type="project" value="InterPro"/>
</dbReference>
<evidence type="ECO:0000313" key="8">
    <source>
        <dbReference type="Proteomes" id="UP000769022"/>
    </source>
</evidence>
<dbReference type="PIRSF" id="PIRSF002211">
    <property type="entry name" value="Ribosomal_L30_bac-type"/>
    <property type="match status" value="1"/>
</dbReference>
<dbReference type="GO" id="GO:0022625">
    <property type="term" value="C:cytosolic large ribosomal subunit"/>
    <property type="evidence" value="ECO:0007669"/>
    <property type="project" value="TreeGrafter"/>
</dbReference>
<dbReference type="GO" id="GO:0006412">
    <property type="term" value="P:translation"/>
    <property type="evidence" value="ECO:0007669"/>
    <property type="project" value="InterPro"/>
</dbReference>
<evidence type="ECO:0000256" key="4">
    <source>
        <dbReference type="ARBA" id="ARBA00023274"/>
    </source>
</evidence>
<evidence type="ECO:0000256" key="1">
    <source>
        <dbReference type="ARBA" id="ARBA00007594"/>
    </source>
</evidence>
<comment type="similarity">
    <text evidence="1">Belongs to the universal ribosomal protein uL30 family.</text>
</comment>
<dbReference type="CDD" id="cd01658">
    <property type="entry name" value="Ribosomal_L30"/>
    <property type="match status" value="1"/>
</dbReference>
<dbReference type="HAMAP" id="MF_01371_B">
    <property type="entry name" value="Ribosomal_uL30_B"/>
    <property type="match status" value="1"/>
</dbReference>
<feature type="domain" description="Large ribosomal subunit protein uL30-like ferredoxin-like fold" evidence="6">
    <location>
        <begin position="5"/>
        <end position="54"/>
    </location>
</feature>
<evidence type="ECO:0000259" key="6">
    <source>
        <dbReference type="Pfam" id="PF00327"/>
    </source>
</evidence>